<evidence type="ECO:0000313" key="3">
    <source>
        <dbReference type="EMBL" id="CAJ07215.1"/>
    </source>
</evidence>
<dbReference type="VEuPathDB" id="TriTrypDB:LMJSD75_190018100"/>
<feature type="compositionally biased region" description="Pro residues" evidence="2">
    <location>
        <begin position="1482"/>
        <end position="1492"/>
    </location>
</feature>
<dbReference type="eggNOG" id="ENOG502SFQ1">
    <property type="taxonomic scope" value="Eukaryota"/>
</dbReference>
<evidence type="ECO:0000256" key="1">
    <source>
        <dbReference type="ARBA" id="ARBA00022581"/>
    </source>
</evidence>
<dbReference type="InParanoid" id="Q4QD91"/>
<feature type="region of interest" description="Disordered" evidence="2">
    <location>
        <begin position="1335"/>
        <end position="1356"/>
    </location>
</feature>
<evidence type="ECO:0000313" key="4">
    <source>
        <dbReference type="Proteomes" id="UP000000542"/>
    </source>
</evidence>
<organism evidence="3 4">
    <name type="scientific">Leishmania major</name>
    <dbReference type="NCBI Taxonomy" id="5664"/>
    <lineage>
        <taxon>Eukaryota</taxon>
        <taxon>Discoba</taxon>
        <taxon>Euglenozoa</taxon>
        <taxon>Kinetoplastea</taxon>
        <taxon>Metakinetoplastina</taxon>
        <taxon>Trypanosomatida</taxon>
        <taxon>Trypanosomatidae</taxon>
        <taxon>Leishmaniinae</taxon>
        <taxon>Leishmania</taxon>
    </lineage>
</organism>
<feature type="region of interest" description="Disordered" evidence="2">
    <location>
        <begin position="1584"/>
        <end position="1612"/>
    </location>
</feature>
<dbReference type="VEuPathDB" id="TriTrypDB:LMJLV39_190018100"/>
<feature type="region of interest" description="Disordered" evidence="2">
    <location>
        <begin position="1778"/>
        <end position="1805"/>
    </location>
</feature>
<feature type="compositionally biased region" description="Low complexity" evidence="2">
    <location>
        <begin position="495"/>
        <end position="507"/>
    </location>
</feature>
<gene>
    <name evidence="3" type="ORF">LMJF_19_1240</name>
</gene>
<evidence type="ECO:0000256" key="2">
    <source>
        <dbReference type="SAM" id="MobiDB-lite"/>
    </source>
</evidence>
<dbReference type="Proteomes" id="UP000000542">
    <property type="component" value="Chromosome 19"/>
</dbReference>
<feature type="compositionally biased region" description="Polar residues" evidence="2">
    <location>
        <begin position="1598"/>
        <end position="1609"/>
    </location>
</feature>
<feature type="region of interest" description="Disordered" evidence="2">
    <location>
        <begin position="1439"/>
        <end position="1497"/>
    </location>
</feature>
<feature type="region of interest" description="Disordered" evidence="2">
    <location>
        <begin position="1280"/>
        <end position="1303"/>
    </location>
</feature>
<reference evidence="3 4" key="1">
    <citation type="journal article" date="2005" name="Science">
        <title>The genome of the kinetoplastid parasite, Leishmania major.</title>
        <authorList>
            <person name="Ivens A.C."/>
            <person name="Peacock C.S."/>
            <person name="Worthey E.A."/>
            <person name="Murphy L."/>
            <person name="Aggarwal G."/>
            <person name="Berriman M."/>
            <person name="Sisk E."/>
            <person name="Rajandream M.A."/>
            <person name="Adlem E."/>
            <person name="Aert R."/>
            <person name="Anupama A."/>
            <person name="Apostolou Z."/>
            <person name="Attipoe P."/>
            <person name="Bason N."/>
            <person name="Bauser C."/>
            <person name="Beck A."/>
            <person name="Beverley S.M."/>
            <person name="Bianchettin G."/>
            <person name="Borzym K."/>
            <person name="Bothe G."/>
            <person name="Bruschi C.V."/>
            <person name="Collins M."/>
            <person name="Cadag E."/>
            <person name="Ciarloni L."/>
            <person name="Clayton C."/>
            <person name="Coulson R.M."/>
            <person name="Cronin A."/>
            <person name="Cruz A.K."/>
            <person name="Davies R.M."/>
            <person name="De Gaudenzi J."/>
            <person name="Dobson D.E."/>
            <person name="Duesterhoeft A."/>
            <person name="Fazelina G."/>
            <person name="Fosker N."/>
            <person name="Frasch A.C."/>
            <person name="Fraser A."/>
            <person name="Fuchs M."/>
            <person name="Gabel C."/>
            <person name="Goble A."/>
            <person name="Goffeau A."/>
            <person name="Harris D."/>
            <person name="Hertz-Fowler C."/>
            <person name="Hilbert H."/>
            <person name="Horn D."/>
            <person name="Huang Y."/>
            <person name="Klages S."/>
            <person name="Knights A."/>
            <person name="Kube M."/>
            <person name="Larke N."/>
            <person name="Litvin L."/>
            <person name="Lord A."/>
            <person name="Louie T."/>
            <person name="Marra M."/>
            <person name="Masuy D."/>
            <person name="Matthews K."/>
            <person name="Michaeli S."/>
            <person name="Mottram J.C."/>
            <person name="Muller-Auer S."/>
            <person name="Munden H."/>
            <person name="Nelson S."/>
            <person name="Norbertczak H."/>
            <person name="Oliver K."/>
            <person name="O'neil S."/>
            <person name="Pentony M."/>
            <person name="Pohl T.M."/>
            <person name="Price C."/>
            <person name="Purnelle B."/>
            <person name="Quail M.A."/>
            <person name="Rabbinowitsch E."/>
            <person name="Reinhardt R."/>
            <person name="Rieger M."/>
            <person name="Rinta J."/>
            <person name="Robben J."/>
            <person name="Robertson L."/>
            <person name="Ruiz J.C."/>
            <person name="Rutter S."/>
            <person name="Saunders D."/>
            <person name="Schafer M."/>
            <person name="Schein J."/>
            <person name="Schwartz D.C."/>
            <person name="Seeger K."/>
            <person name="Seyler A."/>
            <person name="Sharp S."/>
            <person name="Shin H."/>
            <person name="Sivam D."/>
            <person name="Squares R."/>
            <person name="Squares S."/>
            <person name="Tosato V."/>
            <person name="Vogt C."/>
            <person name="Volckaert G."/>
            <person name="Wambutt R."/>
            <person name="Warren T."/>
            <person name="Wedler H."/>
            <person name="Woodward J."/>
            <person name="Zhou S."/>
            <person name="Zimmermann W."/>
            <person name="Smith D.F."/>
            <person name="Blackwell J.M."/>
            <person name="Stuart K.D."/>
            <person name="Barrell B."/>
            <person name="Myler P.J."/>
        </authorList>
    </citation>
    <scope>NUCLEOTIDE SEQUENCE [LARGE SCALE GENOMIC DNA]</scope>
    <source>
        <strain evidence="4">MHOM/IL/81/Friedlin</strain>
    </source>
</reference>
<sequence length="1907" mass="202548">MDGGCDATLLLSPHHNHHHTPHAHFLHSFSSLCLRTARGYIDIESLSEYLHIDTHIHTLSSTRACVWRWWSSRSPRAAPCLPPPSTHTHTPTPTRHSYTELVLMREGGTRAMTDSRHYILRLWSLAEDMVTQSGKPLQAFLLLHHVLTKPPPSLRRASGATTDKPSINSSGVGASTATLPTATTSEAALPLHVTAFDAEWKCEELVTRLRAAEYLLLVDVPAARTEVSSTSTAVPASSPPRTLSCTAGLEALELAEQVLAPVFATTSLSVSTDTVPGAAPPPPYQLASSTASWWHQKCRVSNDSAGGGDKSRGSCSASYSLDDVLREVADVSRSSASAAARSSSASLWASVSGTDAGVQSRVASMYFLNHATVTALAWPLSSFTLAWPMRETAVDGADRSHGGSGDGEQHLLFGPASDTITIAVSLVVRAHVLQAFICHRRAQHNRALQCLAEARQWIAQQFTDAARARTVRLLWEDLQERWTPPSPPPPPPPQQQQQSSRTSSSSSATAISAVQLPPLPAFYRLIERLITEEGRACAAMVQVEECKVHYAILQACGSLPPPPPLPVRTSSSAVTTTFADASAQMQAHTVDLRLHYRRYQESLQLLHVLSRAYMTVVRWVEEEAQGDVMTATAAEAPPPSGSVDVPEQGVTWREALRCVRSRLSPFCLCALQYTCNRATPVAPPDFATGTAATTTTADVSPCYALGFDVRLAAEVLGLYHCLSYVYLLYQQSAAASTLQPLSAKHRESLSIVDLIARGAGGGGGGAQQPCNVSATEERAKGRHASRGDGTFEAAKEEVEFLRRYRSDPAYVALFGDHRIRPPARQALSSLDAARDTDAADDADVLSITCDLVHRAVEYAKINAFVFGQWRLGDAAVTATLRAPSATSANVKGEKRLKTESAHNDETGAARDQCAGVQAAPLLRWGAPKDAAAGTAPATAHEAALLWCLVELGLRDNYPFAIRFQRELSGALSRVTDVTYASGEGAADRVTSPPQLPQEAAEGEVVVGGALPTCRRPEGASLPGIRKHSRSPSPSSMLLEHRASHRAASHLQPPPSCNWLFPGFRRALQLYLELVTVLMRSAATMHVTSSTAATGAEELQSAAAFSSTATSSTAPSIPILRLGLHHAEQLMAQVLFTVDAEMLHLSGNTWGIASGAGAREGGCTRVTSATDYRNGNGKGTSSGDVSPSHLRHHFLLADQLQCSAPAQLRGLVQIKAAALVTMARHHLTQLSLVRAVHYLREGQQFARVFHRQAKWTLVPEMHVLLACLATCMSLRRLPDLPEPAVKKGRNSEGRGHSVSSGDGEAATDVALGTAHDALCASAQGWISAERATSIHAGSDDGAAPHGPHSLSGHHSSHVGNGTGAAAFAVLPREESTVAQDVGLPYLHLLAAERAACTTLHSPPSLSLLLYILKAWTVFHLVTAGEELVWSDVGCNVSSLLTTPPHAPTPPPPPQQQQQSTRQMNGSPSMLAAVSRSQALKPASPSPPFLPLPSPSHATTTLNTTVEDQQRRVARLDSLTSTPTSTPTLRSRHATVPTEMHRIQLEPAIMSAATARAAVQVVKGEDNDDEGGGEGRAATGVAYVNAKGASDGSDDGKATHSPQNRGSSGVDKSSAVKLENGIGGTHARGIYAHFRGASAMAATASCPAGAHVRALPHTQRHRAGDVLQRMMAVLLDHYETHGVYAAPITAAAPSLSTEAEGATLQRVPAAAWTPQNVVLFRLLRGAVMLCEDRDEPAAARELKEATHFAKRHLGVLHPYVADGLALLASAYASLDVDAVPSGDSHTHGEPSSSATSPSPQQVTGGAARTRKVAVQVAMRCSCMALASLYATSAANGSDSVDAAGTTTAQQPQQQTTPFSTIGARLREWWGSQVLHGLCGSSSGGYNANAVQQLRLLFGWLPGSAEYCFS</sequence>
<protein>
    <submittedName>
        <fullName evidence="3">Uncharacterized protein</fullName>
    </submittedName>
</protein>
<feature type="compositionally biased region" description="Low complexity" evidence="2">
    <location>
        <begin position="1344"/>
        <end position="1356"/>
    </location>
</feature>
<dbReference type="VEuPathDB" id="TriTrypDB:LmjF.19.1240"/>
<dbReference type="VEuPathDB" id="TriTrypDB:LMJFC_190021600"/>
<proteinExistence type="predicted"/>
<dbReference type="GeneID" id="5651229"/>
<feature type="compositionally biased region" description="Pro residues" evidence="2">
    <location>
        <begin position="1443"/>
        <end position="1453"/>
    </location>
</feature>
<accession>Q4QD91</accession>
<feature type="region of interest" description="Disordered" evidence="2">
    <location>
        <begin position="480"/>
        <end position="509"/>
    </location>
</feature>
<dbReference type="PANTHER" id="PTHR13037:SF24">
    <property type="entry name" value="POLYCOMB PROTEIN PCL-RELATED"/>
    <property type="match status" value="1"/>
</dbReference>
<feature type="region of interest" description="Disordered" evidence="2">
    <location>
        <begin position="1016"/>
        <end position="1038"/>
    </location>
</feature>
<keyword evidence="4" id="KW-1185">Reference proteome</keyword>
<feature type="region of interest" description="Disordered" evidence="2">
    <location>
        <begin position="1514"/>
        <end position="1536"/>
    </location>
</feature>
<feature type="compositionally biased region" description="Pro residues" evidence="2">
    <location>
        <begin position="484"/>
        <end position="494"/>
    </location>
</feature>
<dbReference type="PANTHER" id="PTHR13037">
    <property type="entry name" value="FORMIN"/>
    <property type="match status" value="1"/>
</dbReference>
<dbReference type="EMBL" id="FR796415">
    <property type="protein sequence ID" value="CAJ07215.1"/>
    <property type="molecule type" value="Genomic_DNA"/>
</dbReference>
<name>Q4QD91_LEIMA</name>
<feature type="compositionally biased region" description="Low complexity" evidence="2">
    <location>
        <begin position="1516"/>
        <end position="1527"/>
    </location>
</feature>
<feature type="compositionally biased region" description="Low complexity" evidence="2">
    <location>
        <begin position="1788"/>
        <end position="1797"/>
    </location>
</feature>
<dbReference type="KEGG" id="lma:LMJF_19_1240"/>
<dbReference type="HOGENOM" id="CLU_235694_0_0_1"/>
<dbReference type="OMA" id="MARHHLT"/>
<keyword evidence="1" id="KW-0945">Host-virus interaction</keyword>
<feature type="compositionally biased region" description="Polar residues" evidence="2">
    <location>
        <begin position="159"/>
        <end position="173"/>
    </location>
</feature>
<feature type="region of interest" description="Disordered" evidence="2">
    <location>
        <begin position="152"/>
        <end position="177"/>
    </location>
</feature>
<reference evidence="3 4" key="2">
    <citation type="journal article" date="2011" name="Genome Res.">
        <title>Chromosome and gene copy number variation allow major structural change between species and strains of Leishmania.</title>
        <authorList>
            <person name="Rogers M.B."/>
            <person name="Hilley J.D."/>
            <person name="Dickens N.J."/>
            <person name="Wilkes J."/>
            <person name="Bates P.A."/>
            <person name="Depledge D.P."/>
            <person name="Harris D."/>
            <person name="Her Y."/>
            <person name="Herzyk P."/>
            <person name="Imamura H."/>
            <person name="Otto T.D."/>
            <person name="Sanders M."/>
            <person name="Seeger K."/>
            <person name="Dujardin J.C."/>
            <person name="Berriman M."/>
            <person name="Smith D.F."/>
            <person name="Hertz-Fowler C."/>
            <person name="Mottram J.C."/>
        </authorList>
    </citation>
    <scope>NUCLEOTIDE SEQUENCE [LARGE SCALE GENOMIC DNA]</scope>
    <source>
        <strain evidence="4">MHOM/IL/81/Friedlin</strain>
    </source>
</reference>
<dbReference type="RefSeq" id="XP_001682707.1">
    <property type="nucleotide sequence ID" value="XM_001682655.1"/>
</dbReference>